<dbReference type="RefSeq" id="WP_373656987.1">
    <property type="nucleotide sequence ID" value="NZ_JBGUAW010000011.1"/>
</dbReference>
<evidence type="ECO:0000313" key="3">
    <source>
        <dbReference type="Proteomes" id="UP001575181"/>
    </source>
</evidence>
<proteinExistence type="predicted"/>
<organism evidence="2 3">
    <name type="scientific">Thiohalorhabdus methylotrophus</name>
    <dbReference type="NCBI Taxonomy" id="3242694"/>
    <lineage>
        <taxon>Bacteria</taxon>
        <taxon>Pseudomonadati</taxon>
        <taxon>Pseudomonadota</taxon>
        <taxon>Gammaproteobacteria</taxon>
        <taxon>Thiohalorhabdales</taxon>
        <taxon>Thiohalorhabdaceae</taxon>
        <taxon>Thiohalorhabdus</taxon>
    </lineage>
</organism>
<comment type="caution">
    <text evidence="2">The sequence shown here is derived from an EMBL/GenBank/DDBJ whole genome shotgun (WGS) entry which is preliminary data.</text>
</comment>
<evidence type="ECO:0000256" key="1">
    <source>
        <dbReference type="SAM" id="MobiDB-lite"/>
    </source>
</evidence>
<dbReference type="EMBL" id="JBGUAW010000011">
    <property type="protein sequence ID" value="MFA9462201.1"/>
    <property type="molecule type" value="Genomic_DNA"/>
</dbReference>
<evidence type="ECO:0000313" key="2">
    <source>
        <dbReference type="EMBL" id="MFA9462201.1"/>
    </source>
</evidence>
<evidence type="ECO:0008006" key="4">
    <source>
        <dbReference type="Google" id="ProtNLM"/>
    </source>
</evidence>
<reference evidence="2 3" key="1">
    <citation type="submission" date="2024-08" db="EMBL/GenBank/DDBJ databases">
        <title>Whole-genome sequencing of halo(alkali)philic microorganisms from hypersaline lakes.</title>
        <authorList>
            <person name="Sorokin D.Y."/>
            <person name="Merkel A.Y."/>
            <person name="Messina E."/>
            <person name="Yakimov M."/>
        </authorList>
    </citation>
    <scope>NUCLEOTIDE SEQUENCE [LARGE SCALE GENOMIC DNA]</scope>
    <source>
        <strain evidence="2 3">Cl-TMA</strain>
    </source>
</reference>
<protein>
    <recommendedName>
        <fullName evidence="4">MxaK protein</fullName>
    </recommendedName>
</protein>
<feature type="region of interest" description="Disordered" evidence="1">
    <location>
        <begin position="160"/>
        <end position="192"/>
    </location>
</feature>
<dbReference type="Proteomes" id="UP001575181">
    <property type="component" value="Unassembled WGS sequence"/>
</dbReference>
<accession>A0ABV4U194</accession>
<sequence length="192" mass="21797">MTIRRILRSAALAVALAAAGISAWQGWQWLHNAHQNERIRKVLAHADVRITPEAPLAVLFARGYGEGELERYREARSAYQTIWIRTDGGRRGDPRDYAVRARYNLANLYLRRATERARNGEVDGARTMAELAKEAYRDALRARPAYWAAKRNFEAAQRLVRDLPNSQGTPEEGAEPKEDVWSQMPGFPRGEP</sequence>
<name>A0ABV4U194_9GAMM</name>
<gene>
    <name evidence="2" type="ORF">ACERLL_15390</name>
</gene>
<keyword evidence="3" id="KW-1185">Reference proteome</keyword>